<feature type="domain" description="TcaA 4th" evidence="4">
    <location>
        <begin position="290"/>
        <end position="356"/>
    </location>
</feature>
<dbReference type="Pfam" id="PF13240">
    <property type="entry name" value="Zn_Ribbon_1"/>
    <property type="match status" value="1"/>
</dbReference>
<dbReference type="Proteomes" id="UP001164909">
    <property type="component" value="Chromosome"/>
</dbReference>
<dbReference type="InterPro" id="IPR054529">
    <property type="entry name" value="TcaA_2nd"/>
</dbReference>
<feature type="domain" description="TcaA second" evidence="3">
    <location>
        <begin position="94"/>
        <end position="205"/>
    </location>
</feature>
<evidence type="ECO:0000259" key="5">
    <source>
        <dbReference type="Pfam" id="PF25155"/>
    </source>
</evidence>
<dbReference type="Pfam" id="PF25155">
    <property type="entry name" value="NTF2_YvbJ"/>
    <property type="match status" value="1"/>
</dbReference>
<gene>
    <name evidence="6" type="ORF">OTK00_000554</name>
</gene>
<feature type="domain" description="Zinc-ribbon" evidence="2">
    <location>
        <begin position="4"/>
        <end position="23"/>
    </location>
</feature>
<dbReference type="Pfam" id="PF22813">
    <property type="entry name" value="TcaA_2nd"/>
    <property type="match status" value="1"/>
</dbReference>
<accession>A0ABY7BR02</accession>
<dbReference type="EMBL" id="CP113865">
    <property type="protein sequence ID" value="WAM34367.1"/>
    <property type="molecule type" value="Genomic_DNA"/>
</dbReference>
<evidence type="ECO:0000256" key="1">
    <source>
        <dbReference type="SAM" id="Phobius"/>
    </source>
</evidence>
<dbReference type="InterPro" id="IPR026870">
    <property type="entry name" value="Zinc_ribbon_dom"/>
</dbReference>
<evidence type="ECO:0000259" key="2">
    <source>
        <dbReference type="Pfam" id="PF13240"/>
    </source>
</evidence>
<keyword evidence="1" id="KW-0812">Transmembrane</keyword>
<dbReference type="PANTHER" id="PTHR40038:SF1">
    <property type="entry name" value="MEMBRANE-ASSOCIATED PROTEIN TCAA"/>
    <property type="match status" value="1"/>
</dbReference>
<protein>
    <submittedName>
        <fullName evidence="6">Zinc-ribbon domain-containing protein</fullName>
    </submittedName>
</protein>
<dbReference type="InterPro" id="IPR056902">
    <property type="entry name" value="NTF2_YvbJ"/>
</dbReference>
<dbReference type="RefSeq" id="WP_045170324.1">
    <property type="nucleotide sequence ID" value="NZ_CP113865.1"/>
</dbReference>
<evidence type="ECO:0000313" key="6">
    <source>
        <dbReference type="EMBL" id="WAM34367.1"/>
    </source>
</evidence>
<sequence length="519" mass="58610">MILCPKCGAEVEKDSKICPKCGENLEPRILENVSKPKKEFFLEKYFEGEEIKTFEVSSLKFRLNKKLLPWLYGIAGVFVLIILILVIGKSIYSPDKVVNEFKGAVKANDAKKLSQILVHETYEQISQDSLKAFLQLCQSKPEYIDNIYKALDAALQKISNPSSDGSNKSLTEALSALLSGQDYSNDFVLKPVGNGLIFFTRYKIAAKNYFLKIKCDTKGAKIYLNDKNIATVSDPSQEISVGPLIAGIYKIKAEYKGPYCTLENIAEKVIYNRYFSNDNQYTAEVYLNPRYVTIKSDFDEAEIILNGKPTGVLVKDASEFGPVSDESEFSAKIKLPWGEVTTASVKLGSWSNSVTIPNTLSTDDTNNLTFDKVASVINDFEKSYRTAMTSQDSNKFLHISDELRQIFSNRIEDLKGNNQKYTGKVTKTEFNFKTLQLFKNEEGKISIKITAKIYYKDTIYNSDETPPQDISEKVTGQVYTLVWDESAKNFIIVGIEAPWFYDWPEDGKIKEYKLDEGSV</sequence>
<dbReference type="PANTHER" id="PTHR40038">
    <property type="entry name" value="MEMBRANE-ASSOCIATED PROTEIN TCAA"/>
    <property type="match status" value="1"/>
</dbReference>
<organism evidence="6 7">
    <name type="scientific">Caldicellulosiruptor morganii</name>
    <dbReference type="NCBI Taxonomy" id="1387555"/>
    <lineage>
        <taxon>Bacteria</taxon>
        <taxon>Bacillati</taxon>
        <taxon>Bacillota</taxon>
        <taxon>Bacillota incertae sedis</taxon>
        <taxon>Caldicellulosiruptorales</taxon>
        <taxon>Caldicellulosiruptoraceae</taxon>
        <taxon>Caldicellulosiruptor</taxon>
    </lineage>
</organism>
<proteinExistence type="predicted"/>
<keyword evidence="7" id="KW-1185">Reference proteome</keyword>
<evidence type="ECO:0000259" key="3">
    <source>
        <dbReference type="Pfam" id="PF22813"/>
    </source>
</evidence>
<feature type="transmembrane region" description="Helical" evidence="1">
    <location>
        <begin position="67"/>
        <end position="88"/>
    </location>
</feature>
<evidence type="ECO:0000313" key="7">
    <source>
        <dbReference type="Proteomes" id="UP001164909"/>
    </source>
</evidence>
<evidence type="ECO:0000259" key="4">
    <source>
        <dbReference type="Pfam" id="PF22820"/>
    </source>
</evidence>
<feature type="domain" description="YvbJ-like NTF2-like" evidence="5">
    <location>
        <begin position="373"/>
        <end position="495"/>
    </location>
</feature>
<name>A0ABY7BR02_9FIRM</name>
<dbReference type="InterPro" id="IPR054530">
    <property type="entry name" value="TcaA_4th"/>
</dbReference>
<keyword evidence="1" id="KW-0472">Membrane</keyword>
<keyword evidence="1" id="KW-1133">Transmembrane helix</keyword>
<reference evidence="6" key="1">
    <citation type="submission" date="2022-12" db="EMBL/GenBank/DDBJ databases">
        <authorList>
            <person name="Bing R.G."/>
            <person name="Willard D.J."/>
            <person name="Manesh M.J.H."/>
            <person name="Laemthong T."/>
            <person name="Crosby J.R."/>
            <person name="Kelly R.M."/>
        </authorList>
    </citation>
    <scope>NUCLEOTIDE SEQUENCE</scope>
    <source>
        <strain evidence="6">DSM 8990</strain>
    </source>
</reference>
<dbReference type="Pfam" id="PF22820">
    <property type="entry name" value="TcaA_3rd_4th"/>
    <property type="match status" value="1"/>
</dbReference>